<dbReference type="InterPro" id="IPR023346">
    <property type="entry name" value="Lysozyme-like_dom_sf"/>
</dbReference>
<protein>
    <recommendedName>
        <fullName evidence="7">Lysozyme</fullName>
        <ecNumber evidence="7">3.2.1.17</ecNumber>
    </recommendedName>
</protein>
<gene>
    <name evidence="9" type="ORF">GCM10008179_06340</name>
</gene>
<dbReference type="SUPFAM" id="SSF47090">
    <property type="entry name" value="PGBD-like"/>
    <property type="match status" value="1"/>
</dbReference>
<keyword evidence="10" id="KW-1185">Reference proteome</keyword>
<dbReference type="GO" id="GO:0016998">
    <property type="term" value="P:cell wall macromolecule catabolic process"/>
    <property type="evidence" value="ECO:0007669"/>
    <property type="project" value="InterPro"/>
</dbReference>
<dbReference type="InterPro" id="IPR023347">
    <property type="entry name" value="Lysozyme_dom_sf"/>
</dbReference>
<proteinExistence type="inferred from homology"/>
<organism evidence="9 10">
    <name type="scientific">Hansschlegelia plantiphila</name>
    <dbReference type="NCBI Taxonomy" id="374655"/>
    <lineage>
        <taxon>Bacteria</taxon>
        <taxon>Pseudomonadati</taxon>
        <taxon>Pseudomonadota</taxon>
        <taxon>Alphaproteobacteria</taxon>
        <taxon>Hyphomicrobiales</taxon>
        <taxon>Methylopilaceae</taxon>
        <taxon>Hansschlegelia</taxon>
    </lineage>
</organism>
<keyword evidence="6 7" id="KW-0326">Glycosidase</keyword>
<dbReference type="Pfam" id="PF00959">
    <property type="entry name" value="Phage_lysozyme"/>
    <property type="match status" value="1"/>
</dbReference>
<keyword evidence="3 7" id="KW-0081">Bacteriolytic enzyme</keyword>
<accession>A0A9W6IZG2</accession>
<dbReference type="GO" id="GO:0042742">
    <property type="term" value="P:defense response to bacterium"/>
    <property type="evidence" value="ECO:0007669"/>
    <property type="project" value="UniProtKB-KW"/>
</dbReference>
<dbReference type="HAMAP" id="MF_04110">
    <property type="entry name" value="ENDOLYSIN_T4"/>
    <property type="match status" value="1"/>
</dbReference>
<evidence type="ECO:0000256" key="6">
    <source>
        <dbReference type="ARBA" id="ARBA00023295"/>
    </source>
</evidence>
<evidence type="ECO:0000256" key="7">
    <source>
        <dbReference type="RuleBase" id="RU003788"/>
    </source>
</evidence>
<dbReference type="Gene3D" id="1.10.530.40">
    <property type="match status" value="1"/>
</dbReference>
<dbReference type="GO" id="GO:0009253">
    <property type="term" value="P:peptidoglycan catabolic process"/>
    <property type="evidence" value="ECO:0007669"/>
    <property type="project" value="InterPro"/>
</dbReference>
<evidence type="ECO:0000256" key="2">
    <source>
        <dbReference type="ARBA" id="ARBA00022529"/>
    </source>
</evidence>
<comment type="caution">
    <text evidence="9">The sequence shown here is derived from an EMBL/GenBank/DDBJ whole genome shotgun (WGS) entry which is preliminary data.</text>
</comment>
<evidence type="ECO:0000313" key="10">
    <source>
        <dbReference type="Proteomes" id="UP001143372"/>
    </source>
</evidence>
<evidence type="ECO:0000313" key="9">
    <source>
        <dbReference type="EMBL" id="GLK66996.1"/>
    </source>
</evidence>
<dbReference type="Proteomes" id="UP001143372">
    <property type="component" value="Unassembled WGS sequence"/>
</dbReference>
<comment type="catalytic activity">
    <reaction evidence="1 7">
        <text>Hydrolysis of (1-&gt;4)-beta-linkages between N-acetylmuramic acid and N-acetyl-D-glucosamine residues in a peptidoglycan and between N-acetyl-D-glucosamine residues in chitodextrins.</text>
        <dbReference type="EC" id="3.2.1.17"/>
    </reaction>
</comment>
<dbReference type="EC" id="3.2.1.17" evidence="7"/>
<evidence type="ECO:0000256" key="4">
    <source>
        <dbReference type="ARBA" id="ARBA00022801"/>
    </source>
</evidence>
<dbReference type="GO" id="GO:0003796">
    <property type="term" value="F:lysozyme activity"/>
    <property type="evidence" value="ECO:0007669"/>
    <property type="project" value="UniProtKB-EC"/>
</dbReference>
<dbReference type="InterPro" id="IPR034690">
    <property type="entry name" value="Endolysin_T4_type"/>
</dbReference>
<dbReference type="PANTHER" id="PTHR38107:SF3">
    <property type="entry name" value="LYSOZYME RRRD-RELATED"/>
    <property type="match status" value="1"/>
</dbReference>
<dbReference type="EMBL" id="BSFI01000003">
    <property type="protein sequence ID" value="GLK66996.1"/>
    <property type="molecule type" value="Genomic_DNA"/>
</dbReference>
<dbReference type="InterPro" id="IPR033907">
    <property type="entry name" value="Endolysin_autolysin"/>
</dbReference>
<dbReference type="CDD" id="cd00737">
    <property type="entry name" value="lyz_endolysin_autolysin"/>
    <property type="match status" value="1"/>
</dbReference>
<dbReference type="SUPFAM" id="SSF53955">
    <property type="entry name" value="Lysozyme-like"/>
    <property type="match status" value="1"/>
</dbReference>
<keyword evidence="4 7" id="KW-0378">Hydrolase</keyword>
<name>A0A9W6IZG2_9HYPH</name>
<sequence>MKMSDRGLAELAGHEGIVSRRYKDSVGVWTLGVGHTAAAGAPDPITVTSDMLIGDVMALFRKDVAQYEAAVDKALSVAVTQTEFDALVSFHYNTGAIGRATLVKSLNAGDRDAASAQFMSWKTPSSIIGRRTKEMILFRDGAYQNGGKANVYPASDAGVVLWAKGKTIDVLALLTQSAPAEAGVDGASTPPVTRPTIRLGSKGPDVAAWQAIVGAKADGDFGEKTKAATKAWQKARGLVDDGVAGPKTWAAGS</sequence>
<dbReference type="InterPro" id="IPR002196">
    <property type="entry name" value="Glyco_hydro_24"/>
</dbReference>
<keyword evidence="5" id="KW-1035">Host cytoplasm</keyword>
<dbReference type="InterPro" id="IPR036365">
    <property type="entry name" value="PGBD-like_sf"/>
</dbReference>
<dbReference type="Pfam" id="PF01471">
    <property type="entry name" value="PG_binding_1"/>
    <property type="match status" value="1"/>
</dbReference>
<dbReference type="RefSeq" id="WP_271167264.1">
    <property type="nucleotide sequence ID" value="NZ_BSFI01000003.1"/>
</dbReference>
<evidence type="ECO:0000256" key="5">
    <source>
        <dbReference type="ARBA" id="ARBA00023200"/>
    </source>
</evidence>
<dbReference type="InterPro" id="IPR002477">
    <property type="entry name" value="Peptidoglycan-bd-like"/>
</dbReference>
<dbReference type="PANTHER" id="PTHR38107">
    <property type="match status" value="1"/>
</dbReference>
<feature type="domain" description="Peptidoglycan binding-like" evidence="8">
    <location>
        <begin position="216"/>
        <end position="251"/>
    </location>
</feature>
<comment type="similarity">
    <text evidence="7">Belongs to the glycosyl hydrolase 24 family.</text>
</comment>
<evidence type="ECO:0000256" key="3">
    <source>
        <dbReference type="ARBA" id="ARBA00022638"/>
    </source>
</evidence>
<dbReference type="InterPro" id="IPR036366">
    <property type="entry name" value="PGBDSf"/>
</dbReference>
<reference evidence="9" key="2">
    <citation type="submission" date="2023-01" db="EMBL/GenBank/DDBJ databases">
        <authorList>
            <person name="Sun Q."/>
            <person name="Evtushenko L."/>
        </authorList>
    </citation>
    <scope>NUCLEOTIDE SEQUENCE</scope>
    <source>
        <strain evidence="9">VKM B-2347</strain>
    </source>
</reference>
<evidence type="ECO:0000256" key="1">
    <source>
        <dbReference type="ARBA" id="ARBA00000632"/>
    </source>
</evidence>
<dbReference type="GO" id="GO:0031640">
    <property type="term" value="P:killing of cells of another organism"/>
    <property type="evidence" value="ECO:0007669"/>
    <property type="project" value="UniProtKB-KW"/>
</dbReference>
<evidence type="ECO:0000259" key="8">
    <source>
        <dbReference type="Pfam" id="PF01471"/>
    </source>
</evidence>
<keyword evidence="2 7" id="KW-0929">Antimicrobial</keyword>
<dbReference type="InterPro" id="IPR051018">
    <property type="entry name" value="Bacteriophage_GH24"/>
</dbReference>
<reference evidence="9" key="1">
    <citation type="journal article" date="2014" name="Int. J. Syst. Evol. Microbiol.">
        <title>Complete genome sequence of Corynebacterium casei LMG S-19264T (=DSM 44701T), isolated from a smear-ripened cheese.</title>
        <authorList>
            <consortium name="US DOE Joint Genome Institute (JGI-PGF)"/>
            <person name="Walter F."/>
            <person name="Albersmeier A."/>
            <person name="Kalinowski J."/>
            <person name="Ruckert C."/>
        </authorList>
    </citation>
    <scope>NUCLEOTIDE SEQUENCE</scope>
    <source>
        <strain evidence="9">VKM B-2347</strain>
    </source>
</reference>
<dbReference type="AlphaFoldDB" id="A0A9W6IZG2"/>
<dbReference type="Gene3D" id="1.10.101.10">
    <property type="entry name" value="PGBD-like superfamily/PGBD"/>
    <property type="match status" value="1"/>
</dbReference>